<evidence type="ECO:0000259" key="2">
    <source>
        <dbReference type="Pfam" id="PF21006"/>
    </source>
</evidence>
<comment type="caution">
    <text evidence="3">The sequence shown here is derived from an EMBL/GenBank/DDBJ whole genome shotgun (WGS) entry which is preliminary data.</text>
</comment>
<dbReference type="InterPro" id="IPR008990">
    <property type="entry name" value="Elect_transpt_acc-like_dom_sf"/>
</dbReference>
<protein>
    <submittedName>
        <fullName evidence="3">Nitrile hydratase accessory protein</fullName>
    </submittedName>
</protein>
<feature type="region of interest" description="Disordered" evidence="1">
    <location>
        <begin position="114"/>
        <end position="144"/>
    </location>
</feature>
<dbReference type="Proteomes" id="UP001515780">
    <property type="component" value="Unassembled WGS sequence"/>
</dbReference>
<dbReference type="Gene3D" id="1.10.472.20">
    <property type="entry name" value="Nitrile hydratase, beta subunit"/>
    <property type="match status" value="1"/>
</dbReference>
<dbReference type="EMBL" id="VWXC01000003">
    <property type="protein sequence ID" value="NIG18465.1"/>
    <property type="molecule type" value="Genomic_DNA"/>
</dbReference>
<organism evidence="3 4">
    <name type="scientific">Candidatus Pantoea communis</name>
    <dbReference type="NCBI Taxonomy" id="2608354"/>
    <lineage>
        <taxon>Bacteria</taxon>
        <taxon>Pseudomonadati</taxon>
        <taxon>Pseudomonadota</taxon>
        <taxon>Gammaproteobacteria</taxon>
        <taxon>Enterobacterales</taxon>
        <taxon>Erwiniaceae</taxon>
        <taxon>Pantoea</taxon>
    </lineage>
</organism>
<gene>
    <name evidence="3" type="ORF">F3J37_07175</name>
</gene>
<dbReference type="InterPro" id="IPR042262">
    <property type="entry name" value="CN_hydtase_beta_C"/>
</dbReference>
<reference evidence="3 4" key="1">
    <citation type="journal article" date="2019" name="bioRxiv">
        <title>Bacteria contribute to plant secondary compound degradation in a generalist herbivore system.</title>
        <authorList>
            <person name="Francoeur C.B."/>
            <person name="Khadempour L."/>
            <person name="Moreira-Soto R.D."/>
            <person name="Gotting K."/>
            <person name="Book A.J."/>
            <person name="Pinto-Tomas A.A."/>
            <person name="Keefover-Ring K."/>
            <person name="Currie C.R."/>
        </authorList>
    </citation>
    <scope>NUCLEOTIDE SEQUENCE [LARGE SCALE GENOMIC DNA]</scope>
    <source>
        <strain evidence="3">Al-1710</strain>
    </source>
</reference>
<keyword evidence="4" id="KW-1185">Reference proteome</keyword>
<proteinExistence type="predicted"/>
<dbReference type="Pfam" id="PF21006">
    <property type="entry name" value="NHase_beta_N"/>
    <property type="match status" value="1"/>
</dbReference>
<feature type="domain" description="Nitrile hydratase beta subunit-like N-terminal" evidence="2">
    <location>
        <begin position="15"/>
        <end position="103"/>
    </location>
</feature>
<name>A0ABX0RLG9_9GAMM</name>
<sequence length="158" mass="18337">MLRMDELNAIIAQVNEADPTFAQPWEADAFVIAVALSQRGYFSWPQWVEQFAQEIRDFPQRSDESAHTAYYRQWLSCLEKILSQHQLIPMSELLIREEQWRQAFLNTPHGSPVDLAAASCPPDHPHDHDHHHHHHHHHHDHHAAQPLIQPLRVFAAVG</sequence>
<evidence type="ECO:0000313" key="3">
    <source>
        <dbReference type="EMBL" id="NIG18465.1"/>
    </source>
</evidence>
<dbReference type="SUPFAM" id="SSF50090">
    <property type="entry name" value="Electron transport accessory proteins"/>
    <property type="match status" value="1"/>
</dbReference>
<evidence type="ECO:0000256" key="1">
    <source>
        <dbReference type="SAM" id="MobiDB-lite"/>
    </source>
</evidence>
<feature type="compositionally biased region" description="Basic residues" evidence="1">
    <location>
        <begin position="129"/>
        <end position="141"/>
    </location>
</feature>
<accession>A0ABX0RLG9</accession>
<dbReference type="NCBIfam" id="TIGR03889">
    <property type="entry name" value="nitrile_acc"/>
    <property type="match status" value="1"/>
</dbReference>
<evidence type="ECO:0000313" key="4">
    <source>
        <dbReference type="Proteomes" id="UP001515780"/>
    </source>
</evidence>
<dbReference type="InterPro" id="IPR023808">
    <property type="entry name" value="Nitrile_Hydratase_acc_put"/>
</dbReference>
<dbReference type="InterPro" id="IPR049054">
    <property type="entry name" value="CN_hydtase_beta-like_N"/>
</dbReference>